<evidence type="ECO:0000256" key="6">
    <source>
        <dbReference type="ARBA" id="ARBA00023157"/>
    </source>
</evidence>
<evidence type="ECO:0000256" key="4">
    <source>
        <dbReference type="ARBA" id="ARBA00023040"/>
    </source>
</evidence>
<dbReference type="SUPFAM" id="SSF81321">
    <property type="entry name" value="Family A G protein-coupled receptor-like"/>
    <property type="match status" value="1"/>
</dbReference>
<dbReference type="eggNOG" id="ENOG502RXFF">
    <property type="taxonomic scope" value="Eukaryota"/>
</dbReference>
<evidence type="ECO:0000256" key="3">
    <source>
        <dbReference type="ARBA" id="ARBA00022989"/>
    </source>
</evidence>
<dbReference type="GeneID" id="102348722"/>
<reference evidence="13" key="2">
    <citation type="submission" date="2025-08" db="UniProtKB">
        <authorList>
            <consortium name="Ensembl"/>
        </authorList>
    </citation>
    <scope>IDENTIFICATION</scope>
</reference>
<dbReference type="PROSITE" id="PS50262">
    <property type="entry name" value="G_PROTEIN_RECEP_F1_2"/>
    <property type="match status" value="1"/>
</dbReference>
<gene>
    <name evidence="13" type="primary">LOC102348722</name>
</gene>
<feature type="transmembrane region" description="Helical" evidence="11">
    <location>
        <begin position="84"/>
        <end position="112"/>
    </location>
</feature>
<dbReference type="PRINTS" id="PR00237">
    <property type="entry name" value="GPCRRHODOPSN"/>
</dbReference>
<dbReference type="InParanoid" id="H3B4U8"/>
<keyword evidence="2 10" id="KW-0812">Transmembrane</keyword>
<evidence type="ECO:0000256" key="1">
    <source>
        <dbReference type="ARBA" id="ARBA00004141"/>
    </source>
</evidence>
<proteinExistence type="inferred from homology"/>
<keyword evidence="3 11" id="KW-1133">Transmembrane helix</keyword>
<comment type="subcellular location">
    <subcellularLocation>
        <location evidence="1">Membrane</location>
        <topology evidence="1">Multi-pass membrane protein</topology>
    </subcellularLocation>
</comment>
<feature type="transmembrane region" description="Helical" evidence="11">
    <location>
        <begin position="23"/>
        <end position="43"/>
    </location>
</feature>
<dbReference type="CDD" id="cd14982">
    <property type="entry name" value="7tmA_purinoceptor-like"/>
    <property type="match status" value="1"/>
</dbReference>
<feature type="transmembrane region" description="Helical" evidence="11">
    <location>
        <begin position="227"/>
        <end position="251"/>
    </location>
</feature>
<dbReference type="Pfam" id="PF00001">
    <property type="entry name" value="7tm_1"/>
    <property type="match status" value="1"/>
</dbReference>
<evidence type="ECO:0000256" key="7">
    <source>
        <dbReference type="ARBA" id="ARBA00023170"/>
    </source>
</evidence>
<evidence type="ECO:0000256" key="11">
    <source>
        <dbReference type="SAM" id="Phobius"/>
    </source>
</evidence>
<feature type="domain" description="G-protein coupled receptors family 1 profile" evidence="12">
    <location>
        <begin position="34"/>
        <end position="285"/>
    </location>
</feature>
<keyword evidence="5 11" id="KW-0472">Membrane</keyword>
<dbReference type="HOGENOM" id="CLU_009579_8_2_1"/>
<dbReference type="GO" id="GO:0004930">
    <property type="term" value="F:G protein-coupled receptor activity"/>
    <property type="evidence" value="ECO:0007669"/>
    <property type="project" value="UniProtKB-KW"/>
</dbReference>
<dbReference type="GO" id="GO:0007200">
    <property type="term" value="P:phospholipase C-activating G protein-coupled receptor signaling pathway"/>
    <property type="evidence" value="ECO:0007669"/>
    <property type="project" value="TreeGrafter"/>
</dbReference>
<dbReference type="PANTHER" id="PTHR24232">
    <property type="entry name" value="G-PROTEIN COUPLED RECEPTOR"/>
    <property type="match status" value="1"/>
</dbReference>
<name>H3B4U8_LATCH</name>
<keyword evidence="8" id="KW-0325">Glycoprotein</keyword>
<dbReference type="Gene3D" id="1.20.1070.10">
    <property type="entry name" value="Rhodopsin 7-helix transmembrane proteins"/>
    <property type="match status" value="1"/>
</dbReference>
<sequence>MTNNSFCNSTAQQHYRYPLYTSVYSIVLLFGLPLNVTAIWIFLRRLGLRTATVIYMFNLAVSDLLFILSLPLRIYYFATAHWPFGNFLCIVPGVLFSVNIYSSSFLITLISVDRYLAIVHPLKSRGFRSCKAAKLSCGAVWVIIFALCFPIGTLHTVNKNKCNISRCFEDFSVSEWKSASAIIAIVMLFGVLIPFIIVSFSTVAIIKKIGQSKRNSRTVNENRLLRLVAINFGVYTICFVPLNIILIPYSIAKAKNVSLESGLFAAHIITMCLSAANSLFDPLIYYFSNGAFNLKADRQTEMKTRSESYQTT</sequence>
<evidence type="ECO:0000256" key="9">
    <source>
        <dbReference type="ARBA" id="ARBA00023224"/>
    </source>
</evidence>
<evidence type="ECO:0000259" key="12">
    <source>
        <dbReference type="PROSITE" id="PS50262"/>
    </source>
</evidence>
<dbReference type="Ensembl" id="ENSLACT00000017038.1">
    <property type="protein sequence ID" value="ENSLACP00000016919.1"/>
    <property type="gene ID" value="ENSLACG00000014903.1"/>
</dbReference>
<dbReference type="Proteomes" id="UP000008672">
    <property type="component" value="Unassembled WGS sequence"/>
</dbReference>
<dbReference type="OMA" id="YSERNWY"/>
<evidence type="ECO:0000256" key="5">
    <source>
        <dbReference type="ARBA" id="ARBA00023136"/>
    </source>
</evidence>
<evidence type="ECO:0000313" key="14">
    <source>
        <dbReference type="Proteomes" id="UP000008672"/>
    </source>
</evidence>
<dbReference type="GO" id="GO:0035025">
    <property type="term" value="P:positive regulation of Rho protein signal transduction"/>
    <property type="evidence" value="ECO:0007669"/>
    <property type="project" value="TreeGrafter"/>
</dbReference>
<evidence type="ECO:0000256" key="10">
    <source>
        <dbReference type="RuleBase" id="RU000688"/>
    </source>
</evidence>
<evidence type="ECO:0000256" key="8">
    <source>
        <dbReference type="ARBA" id="ARBA00023180"/>
    </source>
</evidence>
<dbReference type="FunFam" id="1.20.1070.10:FF:000017">
    <property type="entry name" value="lysophosphatidic acid receptor 4"/>
    <property type="match status" value="1"/>
</dbReference>
<dbReference type="PROSITE" id="PS00237">
    <property type="entry name" value="G_PROTEIN_RECEP_F1_1"/>
    <property type="match status" value="1"/>
</dbReference>
<dbReference type="GeneTree" id="ENSGT00950000183136"/>
<feature type="transmembrane region" description="Helical" evidence="11">
    <location>
        <begin position="55"/>
        <end position="78"/>
    </location>
</feature>
<keyword evidence="14" id="KW-1185">Reference proteome</keyword>
<dbReference type="InterPro" id="IPR000276">
    <property type="entry name" value="GPCR_Rhodpsn"/>
</dbReference>
<protein>
    <submittedName>
        <fullName evidence="13">Lysophosphatidic acid receptor 5a</fullName>
    </submittedName>
</protein>
<feature type="transmembrane region" description="Helical" evidence="11">
    <location>
        <begin position="181"/>
        <end position="206"/>
    </location>
</feature>
<dbReference type="RefSeq" id="XP_005991265.1">
    <property type="nucleotide sequence ID" value="XM_005991203.1"/>
</dbReference>
<dbReference type="PRINTS" id="PR01157">
    <property type="entry name" value="P2YPURNOCPTR"/>
</dbReference>
<dbReference type="KEGG" id="lcm:102348722"/>
<reference evidence="14" key="1">
    <citation type="submission" date="2011-08" db="EMBL/GenBank/DDBJ databases">
        <title>The draft genome of Latimeria chalumnae.</title>
        <authorList>
            <person name="Di Palma F."/>
            <person name="Alfoldi J."/>
            <person name="Johnson J."/>
            <person name="Berlin A."/>
            <person name="Gnerre S."/>
            <person name="Jaffe D."/>
            <person name="MacCallum I."/>
            <person name="Young S."/>
            <person name="Walker B.J."/>
            <person name="Lander E."/>
            <person name="Lindblad-Toh K."/>
        </authorList>
    </citation>
    <scope>NUCLEOTIDE SEQUENCE [LARGE SCALE GENOMIC DNA]</scope>
    <source>
        <strain evidence="14">Wild caught</strain>
    </source>
</reference>
<dbReference type="AlphaFoldDB" id="H3B4U8"/>
<dbReference type="PANTHER" id="PTHR24232:SF53">
    <property type="entry name" value="G-PROTEIN COUPLED RECEPTORS FAMILY 1 PROFILE DOMAIN-CONTAINING PROTEIN"/>
    <property type="match status" value="1"/>
</dbReference>
<dbReference type="EMBL" id="AFYH01032262">
    <property type="status" value="NOT_ANNOTATED_CDS"/>
    <property type="molecule type" value="Genomic_DNA"/>
</dbReference>
<keyword evidence="6" id="KW-1015">Disulfide bond</keyword>
<evidence type="ECO:0000313" key="13">
    <source>
        <dbReference type="Ensembl" id="ENSLACP00000016919.1"/>
    </source>
</evidence>
<keyword evidence="4 10" id="KW-0297">G-protein coupled receptor</keyword>
<reference evidence="13" key="3">
    <citation type="submission" date="2025-09" db="UniProtKB">
        <authorList>
            <consortium name="Ensembl"/>
        </authorList>
    </citation>
    <scope>IDENTIFICATION</scope>
</reference>
<keyword evidence="9 10" id="KW-0807">Transducer</keyword>
<evidence type="ECO:0000256" key="2">
    <source>
        <dbReference type="ARBA" id="ARBA00022692"/>
    </source>
</evidence>
<keyword evidence="7 10" id="KW-0675">Receptor</keyword>
<feature type="transmembrane region" description="Helical" evidence="11">
    <location>
        <begin position="263"/>
        <end position="288"/>
    </location>
</feature>
<dbReference type="GO" id="GO:0005886">
    <property type="term" value="C:plasma membrane"/>
    <property type="evidence" value="ECO:0007669"/>
    <property type="project" value="TreeGrafter"/>
</dbReference>
<feature type="transmembrane region" description="Helical" evidence="11">
    <location>
        <begin position="132"/>
        <end position="152"/>
    </location>
</feature>
<organism evidence="13 14">
    <name type="scientific">Latimeria chalumnae</name>
    <name type="common">Coelacanth</name>
    <dbReference type="NCBI Taxonomy" id="7897"/>
    <lineage>
        <taxon>Eukaryota</taxon>
        <taxon>Metazoa</taxon>
        <taxon>Chordata</taxon>
        <taxon>Craniata</taxon>
        <taxon>Vertebrata</taxon>
        <taxon>Euteleostomi</taxon>
        <taxon>Coelacanthiformes</taxon>
        <taxon>Coelacanthidae</taxon>
        <taxon>Latimeria</taxon>
    </lineage>
</organism>
<accession>H3B4U8</accession>
<comment type="similarity">
    <text evidence="10">Belongs to the G-protein coupled receptor 1 family.</text>
</comment>
<dbReference type="InterPro" id="IPR017452">
    <property type="entry name" value="GPCR_Rhodpsn_7TM"/>
</dbReference>
<dbReference type="OrthoDB" id="5950040at2759"/>